<dbReference type="EC" id="2.7.11.1" evidence="1"/>
<dbReference type="EMBL" id="KZ293647">
    <property type="protein sequence ID" value="PBK99135.1"/>
    <property type="molecule type" value="Genomic_DNA"/>
</dbReference>
<evidence type="ECO:0000256" key="3">
    <source>
        <dbReference type="ARBA" id="ARBA00022741"/>
    </source>
</evidence>
<feature type="compositionally biased region" description="Low complexity" evidence="7">
    <location>
        <begin position="491"/>
        <end position="504"/>
    </location>
</feature>
<dbReference type="Pfam" id="PF00069">
    <property type="entry name" value="Pkinase"/>
    <property type="match status" value="1"/>
</dbReference>
<feature type="binding site" evidence="6">
    <location>
        <position position="51"/>
    </location>
    <ligand>
        <name>ATP</name>
        <dbReference type="ChEBI" id="CHEBI:30616"/>
    </ligand>
</feature>
<evidence type="ECO:0000256" key="1">
    <source>
        <dbReference type="ARBA" id="ARBA00012513"/>
    </source>
</evidence>
<gene>
    <name evidence="9" type="ORF">ARMGADRAFT_491385</name>
</gene>
<evidence type="ECO:0000259" key="8">
    <source>
        <dbReference type="PROSITE" id="PS50011"/>
    </source>
</evidence>
<dbReference type="InParanoid" id="A0A2H3DV96"/>
<feature type="domain" description="Protein kinase" evidence="8">
    <location>
        <begin position="18"/>
        <end position="283"/>
    </location>
</feature>
<keyword evidence="3 6" id="KW-0547">Nucleotide-binding</keyword>
<feature type="region of interest" description="Disordered" evidence="7">
    <location>
        <begin position="488"/>
        <end position="522"/>
    </location>
</feature>
<dbReference type="GO" id="GO:0010506">
    <property type="term" value="P:regulation of autophagy"/>
    <property type="evidence" value="ECO:0007669"/>
    <property type="project" value="InterPro"/>
</dbReference>
<dbReference type="InterPro" id="IPR008271">
    <property type="entry name" value="Ser/Thr_kinase_AS"/>
</dbReference>
<dbReference type="GO" id="GO:0005524">
    <property type="term" value="F:ATP binding"/>
    <property type="evidence" value="ECO:0007669"/>
    <property type="project" value="UniProtKB-UniRule"/>
</dbReference>
<evidence type="ECO:0000256" key="2">
    <source>
        <dbReference type="ARBA" id="ARBA00022679"/>
    </source>
</evidence>
<evidence type="ECO:0000256" key="5">
    <source>
        <dbReference type="ARBA" id="ARBA00022840"/>
    </source>
</evidence>
<dbReference type="PROSITE" id="PS00108">
    <property type="entry name" value="PROTEIN_KINASE_ST"/>
    <property type="match status" value="1"/>
</dbReference>
<dbReference type="PANTHER" id="PTHR24348">
    <property type="entry name" value="SERINE/THREONINE-PROTEIN KINASE UNC-51-RELATED"/>
    <property type="match status" value="1"/>
</dbReference>
<feature type="compositionally biased region" description="Low complexity" evidence="7">
    <location>
        <begin position="324"/>
        <end position="341"/>
    </location>
</feature>
<evidence type="ECO:0000256" key="7">
    <source>
        <dbReference type="SAM" id="MobiDB-lite"/>
    </source>
</evidence>
<dbReference type="GO" id="GO:0000045">
    <property type="term" value="P:autophagosome assembly"/>
    <property type="evidence" value="ECO:0007669"/>
    <property type="project" value="TreeGrafter"/>
</dbReference>
<evidence type="ECO:0000313" key="10">
    <source>
        <dbReference type="Proteomes" id="UP000217790"/>
    </source>
</evidence>
<dbReference type="SUPFAM" id="SSF56112">
    <property type="entry name" value="Protein kinase-like (PK-like)"/>
    <property type="match status" value="1"/>
</dbReference>
<feature type="region of interest" description="Disordered" evidence="7">
    <location>
        <begin position="309"/>
        <end position="387"/>
    </location>
</feature>
<dbReference type="Gene3D" id="1.10.510.10">
    <property type="entry name" value="Transferase(Phosphotransferase) domain 1"/>
    <property type="match status" value="1"/>
</dbReference>
<dbReference type="InterPro" id="IPR000719">
    <property type="entry name" value="Prot_kinase_dom"/>
</dbReference>
<dbReference type="GO" id="GO:0005776">
    <property type="term" value="C:autophagosome"/>
    <property type="evidence" value="ECO:0007669"/>
    <property type="project" value="TreeGrafter"/>
</dbReference>
<keyword evidence="2" id="KW-0808">Transferase</keyword>
<reference evidence="10" key="1">
    <citation type="journal article" date="2017" name="Nat. Ecol. Evol.">
        <title>Genome expansion and lineage-specific genetic innovations in the forest pathogenic fungi Armillaria.</title>
        <authorList>
            <person name="Sipos G."/>
            <person name="Prasanna A.N."/>
            <person name="Walter M.C."/>
            <person name="O'Connor E."/>
            <person name="Balint B."/>
            <person name="Krizsan K."/>
            <person name="Kiss B."/>
            <person name="Hess J."/>
            <person name="Varga T."/>
            <person name="Slot J."/>
            <person name="Riley R."/>
            <person name="Boka B."/>
            <person name="Rigling D."/>
            <person name="Barry K."/>
            <person name="Lee J."/>
            <person name="Mihaltcheva S."/>
            <person name="LaButti K."/>
            <person name="Lipzen A."/>
            <person name="Waldron R."/>
            <person name="Moloney N.M."/>
            <person name="Sperisen C."/>
            <person name="Kredics L."/>
            <person name="Vagvoelgyi C."/>
            <person name="Patrignani A."/>
            <person name="Fitzpatrick D."/>
            <person name="Nagy I."/>
            <person name="Doyle S."/>
            <person name="Anderson J.B."/>
            <person name="Grigoriev I.V."/>
            <person name="Gueldener U."/>
            <person name="Muensterkoetter M."/>
            <person name="Nagy L.G."/>
        </authorList>
    </citation>
    <scope>NUCLEOTIDE SEQUENCE [LARGE SCALE GENOMIC DNA]</scope>
    <source>
        <strain evidence="10">Ar21-2</strain>
    </source>
</reference>
<protein>
    <recommendedName>
        <fullName evidence="1">non-specific serine/threonine protein kinase</fullName>
        <ecNumber evidence="1">2.7.11.1</ecNumber>
    </recommendedName>
</protein>
<organism evidence="9 10">
    <name type="scientific">Armillaria gallica</name>
    <name type="common">Bulbous honey fungus</name>
    <name type="synonym">Armillaria bulbosa</name>
    <dbReference type="NCBI Taxonomy" id="47427"/>
    <lineage>
        <taxon>Eukaryota</taxon>
        <taxon>Fungi</taxon>
        <taxon>Dikarya</taxon>
        <taxon>Basidiomycota</taxon>
        <taxon>Agaricomycotina</taxon>
        <taxon>Agaricomycetes</taxon>
        <taxon>Agaricomycetidae</taxon>
        <taxon>Agaricales</taxon>
        <taxon>Marasmiineae</taxon>
        <taxon>Physalacriaceae</taxon>
        <taxon>Armillaria</taxon>
    </lineage>
</organism>
<keyword evidence="10" id="KW-1185">Reference proteome</keyword>
<dbReference type="InterPro" id="IPR045269">
    <property type="entry name" value="Atg1-like"/>
</dbReference>
<dbReference type="PROSITE" id="PS00107">
    <property type="entry name" value="PROTEIN_KINASE_ATP"/>
    <property type="match status" value="1"/>
</dbReference>
<dbReference type="GO" id="GO:0004674">
    <property type="term" value="F:protein serine/threonine kinase activity"/>
    <property type="evidence" value="ECO:0007669"/>
    <property type="project" value="UniProtKB-EC"/>
</dbReference>
<dbReference type="PANTHER" id="PTHR24348:SF22">
    <property type="entry name" value="NON-SPECIFIC SERINE_THREONINE PROTEIN KINASE"/>
    <property type="match status" value="1"/>
</dbReference>
<sequence>MTSYNTPNMTGITLDDRIQLGEYLGAGAFGTVYHAVDITTPPHERRMYAVKCLQANPDIIDAPLEFILQHRVSPHSNIVRLHFLFEQGSYLFAVMDFCAGNDLRTAIKRGAFLDDEKRIQSTFLQILDAVSYCHDLGVYHRDLKPENILCSEDGLEVFLADFGLSTDKGLSDDFMCGTPAYMSPEVIDEYDIYERYSSRHNDIWALGIIFVNLVTGHRPWKRARSSDSHFRAYCDNREEYFLNEFSISSGCHEILNSMLAIEPLGRSLLRTIRHLVANLDTFFPSAIFVEIPIVETRTAITEVEVKAYGDPEDVLPPPKNLALSGSPSSSLSSTCESARSSPRSCMINPSGRLPLAVTNSIRTSSLGGGQEHRRGPPPPLPPRPSPHRVAVTPILPVVTKPANIVRCQGHPMGTPPPLPPRLSPRGVAGSPPPAVVNPIRVSKIVRGSPPPLPPRRSPHGFTPMIPPPLAVVNPTRVPTIVLGQGHPMSPLPSLRQRQLSSSPLGVAPRYPPRLRCKGDRSL</sequence>
<proteinExistence type="predicted"/>
<dbReference type="InterPro" id="IPR017441">
    <property type="entry name" value="Protein_kinase_ATP_BS"/>
</dbReference>
<dbReference type="Proteomes" id="UP000217790">
    <property type="component" value="Unassembled WGS sequence"/>
</dbReference>
<dbReference type="PROSITE" id="PS50011">
    <property type="entry name" value="PROTEIN_KINASE_DOM"/>
    <property type="match status" value="1"/>
</dbReference>
<dbReference type="STRING" id="47427.A0A2H3DV96"/>
<dbReference type="InterPro" id="IPR011009">
    <property type="entry name" value="Kinase-like_dom_sf"/>
</dbReference>
<dbReference type="GO" id="GO:0005829">
    <property type="term" value="C:cytosol"/>
    <property type="evidence" value="ECO:0007669"/>
    <property type="project" value="TreeGrafter"/>
</dbReference>
<dbReference type="AlphaFoldDB" id="A0A2H3DV96"/>
<keyword evidence="4 9" id="KW-0418">Kinase</keyword>
<dbReference type="SMART" id="SM00220">
    <property type="entry name" value="S_TKc"/>
    <property type="match status" value="1"/>
</dbReference>
<evidence type="ECO:0000256" key="4">
    <source>
        <dbReference type="ARBA" id="ARBA00022777"/>
    </source>
</evidence>
<dbReference type="OMA" id="RGSTHEV"/>
<dbReference type="OrthoDB" id="541276at2759"/>
<evidence type="ECO:0000313" key="9">
    <source>
        <dbReference type="EMBL" id="PBK99135.1"/>
    </source>
</evidence>
<dbReference type="GO" id="GO:0000407">
    <property type="term" value="C:phagophore assembly site"/>
    <property type="evidence" value="ECO:0007669"/>
    <property type="project" value="TreeGrafter"/>
</dbReference>
<keyword evidence="5 6" id="KW-0067">ATP-binding</keyword>
<name>A0A2H3DV96_ARMGA</name>
<dbReference type="GO" id="GO:0016020">
    <property type="term" value="C:membrane"/>
    <property type="evidence" value="ECO:0007669"/>
    <property type="project" value="TreeGrafter"/>
</dbReference>
<accession>A0A2H3DV96</accession>
<evidence type="ECO:0000256" key="6">
    <source>
        <dbReference type="PROSITE-ProRule" id="PRU10141"/>
    </source>
</evidence>